<comment type="subcellular location">
    <subcellularLocation>
        <location evidence="1">Membrane</location>
        <topology evidence="1">Multi-pass membrane protein</topology>
    </subcellularLocation>
</comment>
<evidence type="ECO:0000313" key="8">
    <source>
        <dbReference type="Proteomes" id="UP000264141"/>
    </source>
</evidence>
<evidence type="ECO:0000259" key="6">
    <source>
        <dbReference type="Pfam" id="PF04932"/>
    </source>
</evidence>
<feature type="transmembrane region" description="Helical" evidence="5">
    <location>
        <begin position="325"/>
        <end position="347"/>
    </location>
</feature>
<dbReference type="EMBL" id="DPBP01000004">
    <property type="protein sequence ID" value="HCE16412.1"/>
    <property type="molecule type" value="Genomic_DNA"/>
</dbReference>
<feature type="transmembrane region" description="Helical" evidence="5">
    <location>
        <begin position="234"/>
        <end position="253"/>
    </location>
</feature>
<feature type="transmembrane region" description="Helical" evidence="5">
    <location>
        <begin position="32"/>
        <end position="52"/>
    </location>
</feature>
<sequence length="411" mass="43614">MKALRRAAYAVLEAEPWVVGALALAGVVEERFLLAAVGAAVLFWLLGLLAGVRRASLGAAWPIAGLAGLAALQAGVSPLPERSQLEGLRLLAWVGVFLALGLWVRTRRRVNLAVAGLALLGLALAGAALFTVNWTDRKLPFIPIDFLMRLPRLGERVHPNVMAGALVVLVPFLGAWWLFNLRRLGWAGALGLGGVLLIMSGVVVLTKSRAGYLGLAGGVALLPMLRWKRAGSALVLGAGLLAGVLFFSPSSPLPREMLFGSSLQTALQGREDIWRQAAFLLRHFPLTGVGLGCFGPASDVLAPVPGGVKATPHAHNLFLQVGAELGWPGVILWAGVMLALVVEGCLLYRSSAPWQGLGAGLLASLLAMNVHGIWDAVTWGTRMAFVPWLIWGVCCGARQILPDRLKQDYDS</sequence>
<dbReference type="GO" id="GO:0016020">
    <property type="term" value="C:membrane"/>
    <property type="evidence" value="ECO:0007669"/>
    <property type="project" value="UniProtKB-SubCell"/>
</dbReference>
<organism evidence="7 8">
    <name type="scientific">Anaerolinea thermolimosa</name>
    <dbReference type="NCBI Taxonomy" id="229919"/>
    <lineage>
        <taxon>Bacteria</taxon>
        <taxon>Bacillati</taxon>
        <taxon>Chloroflexota</taxon>
        <taxon>Anaerolineae</taxon>
        <taxon>Anaerolineales</taxon>
        <taxon>Anaerolineaceae</taxon>
        <taxon>Anaerolinea</taxon>
    </lineage>
</organism>
<accession>A0A3D1JD09</accession>
<dbReference type="AlphaFoldDB" id="A0A3D1JD09"/>
<feature type="transmembrane region" description="Helical" evidence="5">
    <location>
        <begin position="59"/>
        <end position="76"/>
    </location>
</feature>
<protein>
    <recommendedName>
        <fullName evidence="6">O-antigen ligase-related domain-containing protein</fullName>
    </recommendedName>
</protein>
<dbReference type="InterPro" id="IPR051533">
    <property type="entry name" value="WaaL-like"/>
</dbReference>
<dbReference type="PANTHER" id="PTHR37422:SF23">
    <property type="entry name" value="TEICHURONIC ACID BIOSYNTHESIS PROTEIN TUAE"/>
    <property type="match status" value="1"/>
</dbReference>
<dbReference type="Proteomes" id="UP000264141">
    <property type="component" value="Unassembled WGS sequence"/>
</dbReference>
<keyword evidence="4 5" id="KW-0472">Membrane</keyword>
<evidence type="ECO:0000313" key="7">
    <source>
        <dbReference type="EMBL" id="HCE16412.1"/>
    </source>
</evidence>
<feature type="transmembrane region" description="Helical" evidence="5">
    <location>
        <begin position="88"/>
        <end position="105"/>
    </location>
</feature>
<name>A0A3D1JD09_9CHLR</name>
<feature type="transmembrane region" description="Helical" evidence="5">
    <location>
        <begin position="112"/>
        <end position="132"/>
    </location>
</feature>
<dbReference type="InterPro" id="IPR007016">
    <property type="entry name" value="O-antigen_ligase-rel_domated"/>
</dbReference>
<feature type="domain" description="O-antigen ligase-related" evidence="6">
    <location>
        <begin position="195"/>
        <end position="334"/>
    </location>
</feature>
<feature type="transmembrane region" description="Helical" evidence="5">
    <location>
        <begin position="7"/>
        <end position="26"/>
    </location>
</feature>
<dbReference type="PANTHER" id="PTHR37422">
    <property type="entry name" value="TEICHURONIC ACID BIOSYNTHESIS PROTEIN TUAE"/>
    <property type="match status" value="1"/>
</dbReference>
<evidence type="ECO:0000256" key="5">
    <source>
        <dbReference type="SAM" id="Phobius"/>
    </source>
</evidence>
<feature type="transmembrane region" description="Helical" evidence="5">
    <location>
        <begin position="354"/>
        <end position="374"/>
    </location>
</feature>
<feature type="transmembrane region" description="Helical" evidence="5">
    <location>
        <begin position="161"/>
        <end position="179"/>
    </location>
</feature>
<dbReference type="STRING" id="229919.GCA_001050195_02606"/>
<keyword evidence="3 5" id="KW-1133">Transmembrane helix</keyword>
<feature type="transmembrane region" description="Helical" evidence="5">
    <location>
        <begin position="380"/>
        <end position="401"/>
    </location>
</feature>
<dbReference type="Pfam" id="PF04932">
    <property type="entry name" value="Wzy_C"/>
    <property type="match status" value="1"/>
</dbReference>
<reference evidence="7 8" key="1">
    <citation type="journal article" date="2018" name="Nat. Biotechnol.">
        <title>A standardized bacterial taxonomy based on genome phylogeny substantially revises the tree of life.</title>
        <authorList>
            <person name="Parks D.H."/>
            <person name="Chuvochina M."/>
            <person name="Waite D.W."/>
            <person name="Rinke C."/>
            <person name="Skarshewski A."/>
            <person name="Chaumeil P.A."/>
            <person name="Hugenholtz P."/>
        </authorList>
    </citation>
    <scope>NUCLEOTIDE SEQUENCE [LARGE SCALE GENOMIC DNA]</scope>
    <source>
        <strain evidence="7">UBA8781</strain>
    </source>
</reference>
<evidence type="ECO:0000256" key="3">
    <source>
        <dbReference type="ARBA" id="ARBA00022989"/>
    </source>
</evidence>
<gene>
    <name evidence="7" type="ORF">DEQ80_00995</name>
</gene>
<feature type="transmembrane region" description="Helical" evidence="5">
    <location>
        <begin position="210"/>
        <end position="227"/>
    </location>
</feature>
<evidence type="ECO:0000256" key="4">
    <source>
        <dbReference type="ARBA" id="ARBA00023136"/>
    </source>
</evidence>
<feature type="transmembrane region" description="Helical" evidence="5">
    <location>
        <begin position="186"/>
        <end position="204"/>
    </location>
</feature>
<keyword evidence="2 5" id="KW-0812">Transmembrane</keyword>
<proteinExistence type="predicted"/>
<evidence type="ECO:0000256" key="1">
    <source>
        <dbReference type="ARBA" id="ARBA00004141"/>
    </source>
</evidence>
<evidence type="ECO:0000256" key="2">
    <source>
        <dbReference type="ARBA" id="ARBA00022692"/>
    </source>
</evidence>
<comment type="caution">
    <text evidence="7">The sequence shown here is derived from an EMBL/GenBank/DDBJ whole genome shotgun (WGS) entry which is preliminary data.</text>
</comment>